<dbReference type="Pfam" id="PF13193">
    <property type="entry name" value="AMP-binding_C"/>
    <property type="match status" value="1"/>
</dbReference>
<dbReference type="Gene3D" id="3.40.50.12780">
    <property type="entry name" value="N-terminal domain of ligase-like"/>
    <property type="match status" value="1"/>
</dbReference>
<feature type="domain" description="AMP-binding enzyme C-terminal" evidence="3">
    <location>
        <begin position="513"/>
        <end position="592"/>
    </location>
</feature>
<dbReference type="InterPro" id="IPR042099">
    <property type="entry name" value="ANL_N_sf"/>
</dbReference>
<organism evidence="5 6">
    <name type="scientific">Bisbaumannia pacifica</name>
    <dbReference type="NCBI Taxonomy" id="77098"/>
    <lineage>
        <taxon>Bacteria</taxon>
        <taxon>Pseudomonadati</taxon>
        <taxon>Pseudomonadota</taxon>
        <taxon>Gammaproteobacteria</taxon>
        <taxon>Oceanospirillales</taxon>
        <taxon>Halomonadaceae</taxon>
        <taxon>Bisbaumannia</taxon>
    </lineage>
</organism>
<evidence type="ECO:0000259" key="3">
    <source>
        <dbReference type="Pfam" id="PF13193"/>
    </source>
</evidence>
<dbReference type="InterPro" id="IPR000873">
    <property type="entry name" value="AMP-dep_synth/lig_dom"/>
</dbReference>
<name>A0ABD4KWS4_9GAMM</name>
<dbReference type="Pfam" id="PF00501">
    <property type="entry name" value="AMP-binding"/>
    <property type="match status" value="1"/>
</dbReference>
<dbReference type="InterPro" id="IPR020845">
    <property type="entry name" value="AMP-binding_CS"/>
</dbReference>
<dbReference type="NCBIfam" id="NF001208">
    <property type="entry name" value="PRK00174.1"/>
    <property type="match status" value="1"/>
</dbReference>
<dbReference type="FunFam" id="3.40.50.12780:FF:000011">
    <property type="entry name" value="Acetyl-coenzyme A synthetase 2-like, mitochondrial"/>
    <property type="match status" value="1"/>
</dbReference>
<comment type="similarity">
    <text evidence="1">Belongs to the ATP-dependent AMP-binding enzyme family.</text>
</comment>
<protein>
    <submittedName>
        <fullName evidence="5">Propionyl-CoA synthetase</fullName>
    </submittedName>
</protein>
<feature type="domain" description="AMP-dependent synthetase/ligase" evidence="2">
    <location>
        <begin position="67"/>
        <end position="450"/>
    </location>
</feature>
<dbReference type="FunFam" id="3.30.300.30:FF:000017">
    <property type="entry name" value="Acyl-CoA synthetase short-chain family member 3"/>
    <property type="match status" value="1"/>
</dbReference>
<dbReference type="InterPro" id="IPR025110">
    <property type="entry name" value="AMP-bd_C"/>
</dbReference>
<dbReference type="InterPro" id="IPR032387">
    <property type="entry name" value="ACAS_N"/>
</dbReference>
<evidence type="ECO:0000259" key="2">
    <source>
        <dbReference type="Pfam" id="PF00501"/>
    </source>
</evidence>
<dbReference type="Proteomes" id="UP000651738">
    <property type="component" value="Unassembled WGS sequence"/>
</dbReference>
<feature type="domain" description="Acetyl-coenzyme A synthetase N-terminal" evidence="4">
    <location>
        <begin position="8"/>
        <end position="61"/>
    </location>
</feature>
<dbReference type="GO" id="GO:0016874">
    <property type="term" value="F:ligase activity"/>
    <property type="evidence" value="ECO:0007669"/>
    <property type="project" value="UniProtKB-ARBA"/>
</dbReference>
<dbReference type="AlphaFoldDB" id="A0ABD4KWS4"/>
<dbReference type="EMBL" id="JAEDAF010000001">
    <property type="protein sequence ID" value="MBH8578734.1"/>
    <property type="molecule type" value="Genomic_DNA"/>
</dbReference>
<evidence type="ECO:0000313" key="6">
    <source>
        <dbReference type="Proteomes" id="UP000651738"/>
    </source>
</evidence>
<evidence type="ECO:0000259" key="4">
    <source>
        <dbReference type="Pfam" id="PF16177"/>
    </source>
</evidence>
<evidence type="ECO:0000256" key="1">
    <source>
        <dbReference type="ARBA" id="ARBA00006432"/>
    </source>
</evidence>
<dbReference type="PANTHER" id="PTHR43347:SF3">
    <property type="entry name" value="ACYL-COA SYNTHETASE SHORT-CHAIN FAMILY MEMBER 3, MITOCHONDRIAL"/>
    <property type="match status" value="1"/>
</dbReference>
<gene>
    <name evidence="5" type="ORF">I7V36_01390</name>
</gene>
<dbReference type="Pfam" id="PF16177">
    <property type="entry name" value="ACAS_N"/>
    <property type="match status" value="1"/>
</dbReference>
<accession>A0ABD4KWS4</accession>
<dbReference type="PANTHER" id="PTHR43347">
    <property type="entry name" value="ACYL-COA SYNTHETASE"/>
    <property type="match status" value="1"/>
</dbReference>
<evidence type="ECO:0000313" key="5">
    <source>
        <dbReference type="EMBL" id="MBH8578734.1"/>
    </source>
</evidence>
<dbReference type="CDD" id="cd05967">
    <property type="entry name" value="PrpE"/>
    <property type="match status" value="1"/>
</dbReference>
<dbReference type="Gene3D" id="3.30.300.30">
    <property type="match status" value="1"/>
</dbReference>
<dbReference type="InterPro" id="IPR045851">
    <property type="entry name" value="AMP-bd_C_sf"/>
</dbReference>
<dbReference type="GO" id="GO:0070013">
    <property type="term" value="C:intracellular organelle lumen"/>
    <property type="evidence" value="ECO:0007669"/>
    <property type="project" value="UniProtKB-ARBA"/>
</dbReference>
<proteinExistence type="inferred from homology"/>
<comment type="caution">
    <text evidence="5">The sequence shown here is derived from an EMBL/GenBank/DDBJ whole genome shotgun (WGS) entry which is preliminary data.</text>
</comment>
<dbReference type="PROSITE" id="PS00455">
    <property type="entry name" value="AMP_BINDING"/>
    <property type="match status" value="1"/>
</dbReference>
<reference evidence="5 6" key="1">
    <citation type="submission" date="2020-12" db="EMBL/GenBank/DDBJ databases">
        <title>Draft genome sequence of Halomonas pacifica strain CARE-V15.</title>
        <authorList>
            <person name="Vignesh N."/>
            <person name="Thabitha A."/>
            <person name="Saravanan R."/>
            <person name="Manigandan V."/>
        </authorList>
    </citation>
    <scope>NUCLEOTIDE SEQUENCE [LARGE SCALE GENOMIC DNA]</scope>
    <source>
        <strain evidence="5 6">CARE-V15</strain>
    </source>
</reference>
<dbReference type="SUPFAM" id="SSF56801">
    <property type="entry name" value="Acetyl-CoA synthetase-like"/>
    <property type="match status" value="1"/>
</dbReference>
<dbReference type="RefSeq" id="WP_146801432.1">
    <property type="nucleotide sequence ID" value="NZ_BJUK01000003.1"/>
</dbReference>
<sequence>MRSAMSHYQTSYRHAIEQPEAFWAEQAKRIPWFTPPSTILEYDDQGHARWFVDGEMNTCFAALDHQVAEGRGDQAAVLWDSPVTGEKRRLSYREMRDQVARFAGALAGLGVTKGDRVVIYMPMVPEALVAMYACARLGAVHSVVFGGFAPHELAVRIDDAQPKVVVAASCGIEVDRVIAYKPILDEALSQSRHRPDACVVLQREQSRAELTPRDHDWQALVAEAAPAECVPVKATDPLYILYTSGTTGKPKGVVRDHGGHAVALHYSMEAIYGMQPGEVFFSASDVGWVVGHSYIVYGPLLRGCTTLVYEGKPVRTPDAGAFWRLIEEYDVKVFFTAPTAFRAIKKEDPEGRRLEDHDISGLRALFLAGERLDPPTFHWLDDLVPVPVIDHWWQTETGWPIAANPLGLEAVPTKAGSATYPVPGFNVQVLDRDGEVAPANTQGSVVIRQPLPPGCLTGIWRDPQRFHAAYMAAYPNCYLTGDGGYFDDDGYLFIMGRTDDVINVAGHRLSTGEMEEVLGSHPAVAECAVIGIQDALKGQLPVGLVITKDGFDGDETALEAELVARVRQTIGAIACLKEVLVVPRLPKTRSGKILRKLLRTIADGEEYGIPSTIDDPASLQEVHEQMRARDLGQSSQARPAG</sequence>